<dbReference type="Proteomes" id="UP000646749">
    <property type="component" value="Unassembled WGS sequence"/>
</dbReference>
<proteinExistence type="predicted"/>
<name>A0ABQ4E2X6_9ACTN</name>
<evidence type="ECO:0000313" key="3">
    <source>
        <dbReference type="Proteomes" id="UP000646749"/>
    </source>
</evidence>
<keyword evidence="1" id="KW-1133">Transmembrane helix</keyword>
<accession>A0ABQ4E2X6</accession>
<keyword evidence="3" id="KW-1185">Reference proteome</keyword>
<dbReference type="EMBL" id="BONW01000019">
    <property type="protein sequence ID" value="GIG89047.1"/>
    <property type="molecule type" value="Genomic_DNA"/>
</dbReference>
<dbReference type="RefSeq" id="WP_203867558.1">
    <property type="nucleotide sequence ID" value="NZ_BONW01000019.1"/>
</dbReference>
<reference evidence="2 3" key="1">
    <citation type="submission" date="2021-01" db="EMBL/GenBank/DDBJ databases">
        <title>Whole genome shotgun sequence of Plantactinospora endophytica NBRC 110450.</title>
        <authorList>
            <person name="Komaki H."/>
            <person name="Tamura T."/>
        </authorList>
    </citation>
    <scope>NUCLEOTIDE SEQUENCE [LARGE SCALE GENOMIC DNA]</scope>
    <source>
        <strain evidence="2 3">NBRC 110450</strain>
    </source>
</reference>
<feature type="transmembrane region" description="Helical" evidence="1">
    <location>
        <begin position="6"/>
        <end position="28"/>
    </location>
</feature>
<keyword evidence="1" id="KW-0812">Transmembrane</keyword>
<evidence type="ECO:0000256" key="1">
    <source>
        <dbReference type="SAM" id="Phobius"/>
    </source>
</evidence>
<comment type="caution">
    <text evidence="2">The sequence shown here is derived from an EMBL/GenBank/DDBJ whole genome shotgun (WGS) entry which is preliminary data.</text>
</comment>
<protein>
    <submittedName>
        <fullName evidence="2">Uncharacterized protein</fullName>
    </submittedName>
</protein>
<keyword evidence="1" id="KW-0472">Membrane</keyword>
<organism evidence="2 3">
    <name type="scientific">Plantactinospora endophytica</name>
    <dbReference type="NCBI Taxonomy" id="673535"/>
    <lineage>
        <taxon>Bacteria</taxon>
        <taxon>Bacillati</taxon>
        <taxon>Actinomycetota</taxon>
        <taxon>Actinomycetes</taxon>
        <taxon>Micromonosporales</taxon>
        <taxon>Micromonosporaceae</taxon>
        <taxon>Plantactinospora</taxon>
    </lineage>
</organism>
<gene>
    <name evidence="2" type="ORF">Pen02_39830</name>
</gene>
<sequence>MSEHDWTEVVGAFGVFALIITVVTTTIIQIARTKRTKMAAGRKEDYRKLAETAVRAQEGTEHRLAELGSRLASMEARMTSLERVLKDVE</sequence>
<evidence type="ECO:0000313" key="2">
    <source>
        <dbReference type="EMBL" id="GIG89047.1"/>
    </source>
</evidence>